<dbReference type="InterPro" id="IPR029058">
    <property type="entry name" value="AB_hydrolase_fold"/>
</dbReference>
<sequence length="632" mass="68381">MRPIAFGGRFGWLHPGHGTHGVVICSPFGHEEPWCHKGIRYLAEELSAYGIPVLRFDYLATGDSVGVDGNAHHLDAFVSDTVAAVERLKEQTGVTSVTLCGLRFGAAVAALASRRCAADSLVLLAPVTRGHAYLRELAAVRKVWLDNLVPPLRAAQRDRPFNVLGQVYSDRLCGELEALDLSKSMDEHASLPARVLVLDARFRASAALCSTLRGRGVEVETSMLEGYFEYVDETKSSVVPARSFDRAVQWIVDGAPGTRVQRSGNKGARPSVSLDDEAIIETPEAREHPVIFGANGLFGILCEPRGRLAFGPVMLITNTAGSVHHGDSRLSVRIAREMARRGIASMRIDARGIGDSPPRTAQGPLDLVPSIHASTTIEDVATAAAWLKRKGYHTVISFGICSGAYSALHASLVEPTLTAVIAVNIARFYIPPGMSMAELEEEQRNSMKRVGPAIFKPSKWWLVLSGKRKFRPIAQAVASNLIARLRSHTLGVTGNGAGAAEAATDPHSVVHALERKGVQTLFIYGSGDEGMEQFNAHFGKRGKKLARFSNVKAVVYDELDHALFDPRASAKVIALSEAFIKDLHEKAVAPKVVDPVLAMSQQRGQEAGARASDDGSRQTPSVLTRAPLRRRW</sequence>
<evidence type="ECO:0000259" key="2">
    <source>
        <dbReference type="Pfam" id="PF12146"/>
    </source>
</evidence>
<organism evidence="3 4">
    <name type="scientific">Paraburkholderia dipogonis</name>
    <dbReference type="NCBI Taxonomy" id="1211383"/>
    <lineage>
        <taxon>Bacteria</taxon>
        <taxon>Pseudomonadati</taxon>
        <taxon>Pseudomonadota</taxon>
        <taxon>Betaproteobacteria</taxon>
        <taxon>Burkholderiales</taxon>
        <taxon>Burkholderiaceae</taxon>
        <taxon>Paraburkholderia</taxon>
    </lineage>
</organism>
<comment type="caution">
    <text evidence="3">The sequence shown here is derived from an EMBL/GenBank/DDBJ whole genome shotgun (WGS) entry which is preliminary data.</text>
</comment>
<feature type="domain" description="Serine aminopeptidase S33" evidence="2">
    <location>
        <begin position="41"/>
        <end position="157"/>
    </location>
</feature>
<dbReference type="SUPFAM" id="SSF53474">
    <property type="entry name" value="alpha/beta-Hydrolases"/>
    <property type="match status" value="2"/>
</dbReference>
<feature type="region of interest" description="Disordered" evidence="1">
    <location>
        <begin position="601"/>
        <end position="632"/>
    </location>
</feature>
<dbReference type="PANTHER" id="PTHR43265">
    <property type="entry name" value="ESTERASE ESTD"/>
    <property type="match status" value="1"/>
</dbReference>
<dbReference type="Gene3D" id="3.40.50.1820">
    <property type="entry name" value="alpha/beta hydrolase"/>
    <property type="match status" value="2"/>
</dbReference>
<evidence type="ECO:0000256" key="1">
    <source>
        <dbReference type="SAM" id="MobiDB-lite"/>
    </source>
</evidence>
<evidence type="ECO:0000313" key="4">
    <source>
        <dbReference type="Proteomes" id="UP001629230"/>
    </source>
</evidence>
<accession>A0ABW9B694</accession>
<dbReference type="Proteomes" id="UP001629230">
    <property type="component" value="Unassembled WGS sequence"/>
</dbReference>
<protein>
    <submittedName>
        <fullName evidence="3">Alpha/beta hydrolase</fullName>
    </submittedName>
</protein>
<dbReference type="RefSeq" id="WP_408181347.1">
    <property type="nucleotide sequence ID" value="NZ_JAQQEZ010000049.1"/>
</dbReference>
<evidence type="ECO:0000313" key="3">
    <source>
        <dbReference type="EMBL" id="MFM0006902.1"/>
    </source>
</evidence>
<dbReference type="EMBL" id="JAQQEZ010000049">
    <property type="protein sequence ID" value="MFM0006902.1"/>
    <property type="molecule type" value="Genomic_DNA"/>
</dbReference>
<dbReference type="InterPro" id="IPR022742">
    <property type="entry name" value="Hydrolase_4"/>
</dbReference>
<keyword evidence="3" id="KW-0378">Hydrolase</keyword>
<dbReference type="Pfam" id="PF12146">
    <property type="entry name" value="Hydrolase_4"/>
    <property type="match status" value="1"/>
</dbReference>
<dbReference type="GO" id="GO:0016787">
    <property type="term" value="F:hydrolase activity"/>
    <property type="evidence" value="ECO:0007669"/>
    <property type="project" value="UniProtKB-KW"/>
</dbReference>
<gene>
    <name evidence="3" type="ORF">PQR57_38800</name>
</gene>
<reference evidence="3 4" key="1">
    <citation type="journal article" date="2024" name="Chem. Sci.">
        <title>Discovery of megapolipeptins by genome mining of a Burkholderiales bacteria collection.</title>
        <authorList>
            <person name="Paulo B.S."/>
            <person name="Recchia M.J.J."/>
            <person name="Lee S."/>
            <person name="Fergusson C.H."/>
            <person name="Romanowski S.B."/>
            <person name="Hernandez A."/>
            <person name="Krull N."/>
            <person name="Liu D.Y."/>
            <person name="Cavanagh H."/>
            <person name="Bos A."/>
            <person name="Gray C.A."/>
            <person name="Murphy B.T."/>
            <person name="Linington R.G."/>
            <person name="Eustaquio A.S."/>
        </authorList>
    </citation>
    <scope>NUCLEOTIDE SEQUENCE [LARGE SCALE GENOMIC DNA]</scope>
    <source>
        <strain evidence="3 4">RL17-350-BIC-A</strain>
    </source>
</reference>
<name>A0ABW9B694_9BURK</name>
<dbReference type="PANTHER" id="PTHR43265:SF1">
    <property type="entry name" value="ESTERASE ESTD"/>
    <property type="match status" value="1"/>
</dbReference>
<keyword evidence="4" id="KW-1185">Reference proteome</keyword>
<dbReference type="InterPro" id="IPR053145">
    <property type="entry name" value="AB_hydrolase_Est10"/>
</dbReference>
<proteinExistence type="predicted"/>